<evidence type="ECO:0000313" key="4">
    <source>
        <dbReference type="Proteomes" id="UP000603200"/>
    </source>
</evidence>
<dbReference type="Proteomes" id="UP000603200">
    <property type="component" value="Unassembled WGS sequence"/>
</dbReference>
<comment type="caution">
    <text evidence="3">The sequence shown here is derived from an EMBL/GenBank/DDBJ whole genome shotgun (WGS) entry which is preliminary data.</text>
</comment>
<sequence length="154" mass="17236">MSDRDLVITRIFDAPRHLVYRAFTDPDQLAQWFGPVGWSVPRDGVDVDNRPGGHQRFTMVNDADAAQTALVDAHFTELVENELIVAEEDMTAMTDFPGDLLHLRVEFHDEPDGRTRMILTHGPYPGDWVTESGAGWNSSFTKLDKVLALVGGDR</sequence>
<protein>
    <recommendedName>
        <fullName evidence="2">Activator of Hsp90 ATPase homologue 1/2-like C-terminal domain-containing protein</fullName>
    </recommendedName>
</protein>
<proteinExistence type="inferred from homology"/>
<comment type="similarity">
    <text evidence="1">Belongs to the AHA1 family.</text>
</comment>
<organism evidence="3 4">
    <name type="scientific">Winogradskya humida</name>
    <dbReference type="NCBI Taxonomy" id="113566"/>
    <lineage>
        <taxon>Bacteria</taxon>
        <taxon>Bacillati</taxon>
        <taxon>Actinomycetota</taxon>
        <taxon>Actinomycetes</taxon>
        <taxon>Micromonosporales</taxon>
        <taxon>Micromonosporaceae</taxon>
        <taxon>Winogradskya</taxon>
    </lineage>
</organism>
<dbReference type="InterPro" id="IPR013538">
    <property type="entry name" value="ASHA1/2-like_C"/>
</dbReference>
<evidence type="ECO:0000256" key="1">
    <source>
        <dbReference type="ARBA" id="ARBA00006817"/>
    </source>
</evidence>
<gene>
    <name evidence="3" type="ORF">Ahu01nite_054580</name>
</gene>
<feature type="domain" description="Activator of Hsp90 ATPase homologue 1/2-like C-terminal" evidence="2">
    <location>
        <begin position="13"/>
        <end position="147"/>
    </location>
</feature>
<dbReference type="Gene3D" id="3.30.530.20">
    <property type="match status" value="1"/>
</dbReference>
<name>A0ABQ3ZUS3_9ACTN</name>
<dbReference type="EMBL" id="BOMN01000072">
    <property type="protein sequence ID" value="GIE22356.1"/>
    <property type="molecule type" value="Genomic_DNA"/>
</dbReference>
<dbReference type="Pfam" id="PF08327">
    <property type="entry name" value="AHSA1"/>
    <property type="match status" value="1"/>
</dbReference>
<evidence type="ECO:0000313" key="3">
    <source>
        <dbReference type="EMBL" id="GIE22356.1"/>
    </source>
</evidence>
<dbReference type="InterPro" id="IPR023393">
    <property type="entry name" value="START-like_dom_sf"/>
</dbReference>
<dbReference type="CDD" id="cd07814">
    <property type="entry name" value="SRPBCC_CalC_Aha1-like"/>
    <property type="match status" value="1"/>
</dbReference>
<keyword evidence="4" id="KW-1185">Reference proteome</keyword>
<reference evidence="3 4" key="1">
    <citation type="submission" date="2021-01" db="EMBL/GenBank/DDBJ databases">
        <title>Whole genome shotgun sequence of Actinoplanes humidus NBRC 14915.</title>
        <authorList>
            <person name="Komaki H."/>
            <person name="Tamura T."/>
        </authorList>
    </citation>
    <scope>NUCLEOTIDE SEQUENCE [LARGE SCALE GENOMIC DNA]</scope>
    <source>
        <strain evidence="3 4">NBRC 14915</strain>
    </source>
</reference>
<dbReference type="RefSeq" id="WP_203839446.1">
    <property type="nucleotide sequence ID" value="NZ_BAAATV010000012.1"/>
</dbReference>
<accession>A0ABQ3ZUS3</accession>
<dbReference type="SUPFAM" id="SSF55961">
    <property type="entry name" value="Bet v1-like"/>
    <property type="match status" value="1"/>
</dbReference>
<evidence type="ECO:0000259" key="2">
    <source>
        <dbReference type="Pfam" id="PF08327"/>
    </source>
</evidence>